<dbReference type="AlphaFoldDB" id="A0AAD1UGR9"/>
<name>A0AAD1UGR9_EUPCR</name>
<dbReference type="Proteomes" id="UP001295684">
    <property type="component" value="Unassembled WGS sequence"/>
</dbReference>
<evidence type="ECO:0000313" key="2">
    <source>
        <dbReference type="Proteomes" id="UP001295684"/>
    </source>
</evidence>
<reference evidence="1" key="1">
    <citation type="submission" date="2023-07" db="EMBL/GenBank/DDBJ databases">
        <authorList>
            <consortium name="AG Swart"/>
            <person name="Singh M."/>
            <person name="Singh A."/>
            <person name="Seah K."/>
            <person name="Emmerich C."/>
        </authorList>
    </citation>
    <scope>NUCLEOTIDE SEQUENCE</scope>
    <source>
        <strain evidence="1">DP1</strain>
    </source>
</reference>
<comment type="caution">
    <text evidence="1">The sequence shown here is derived from an EMBL/GenBank/DDBJ whole genome shotgun (WGS) entry which is preliminary data.</text>
</comment>
<sequence length="186" mass="21913">MLEVKRMSSSNITTVSDLKKQLDGDFFNITPEFRGFLKKICEFRKVSSYKNIIHDQDLWNLGERCIKSLCCVNFKENRKSTRPKNDFNPYQNIKIAKKNRSLSRNQSKGLDKKGSELIRNNTMKPTKSLKMSQGRKIDKNQNIDQRLRQELDFLKKAGLTKNHNIFYPTDHPRALLEKKYKHLGYK</sequence>
<dbReference type="EMBL" id="CAMPGE010008050">
    <property type="protein sequence ID" value="CAI2366963.1"/>
    <property type="molecule type" value="Genomic_DNA"/>
</dbReference>
<gene>
    <name evidence="1" type="ORF">ECRASSUSDP1_LOCUS8239</name>
</gene>
<keyword evidence="2" id="KW-1185">Reference proteome</keyword>
<accession>A0AAD1UGR9</accession>
<organism evidence="1 2">
    <name type="scientific">Euplotes crassus</name>
    <dbReference type="NCBI Taxonomy" id="5936"/>
    <lineage>
        <taxon>Eukaryota</taxon>
        <taxon>Sar</taxon>
        <taxon>Alveolata</taxon>
        <taxon>Ciliophora</taxon>
        <taxon>Intramacronucleata</taxon>
        <taxon>Spirotrichea</taxon>
        <taxon>Hypotrichia</taxon>
        <taxon>Euplotida</taxon>
        <taxon>Euplotidae</taxon>
        <taxon>Moneuplotes</taxon>
    </lineage>
</organism>
<protein>
    <submittedName>
        <fullName evidence="1">Uncharacterized protein</fullName>
    </submittedName>
</protein>
<evidence type="ECO:0000313" key="1">
    <source>
        <dbReference type="EMBL" id="CAI2366963.1"/>
    </source>
</evidence>
<proteinExistence type="predicted"/>